<dbReference type="Proteomes" id="UP000182241">
    <property type="component" value="Unassembled WGS sequence"/>
</dbReference>
<protein>
    <submittedName>
        <fullName evidence="1">Uncharacterized protein</fullName>
    </submittedName>
</protein>
<dbReference type="EMBL" id="FNSA01000003">
    <property type="protein sequence ID" value="SEC75717.1"/>
    <property type="molecule type" value="Genomic_DNA"/>
</dbReference>
<evidence type="ECO:0000313" key="2">
    <source>
        <dbReference type="Proteomes" id="UP000182241"/>
    </source>
</evidence>
<sequence length="93" mass="10026">MSDWKWEAEIGVQYAGPAYVTNIGGLGVFGTETEAESAARKIIGGTVGDYRKNEMADPYAEAIAVPDTAIVTGATLQRFNDDGIDWDSQRDLP</sequence>
<dbReference type="AlphaFoldDB" id="A0A1H4V408"/>
<gene>
    <name evidence="1" type="ORF">SAMN04489793_3134</name>
</gene>
<dbReference type="STRING" id="57704.SAMN04489793_3134"/>
<evidence type="ECO:0000313" key="1">
    <source>
        <dbReference type="EMBL" id="SEC75717.1"/>
    </source>
</evidence>
<keyword evidence="2" id="KW-1185">Reference proteome</keyword>
<accession>A0A1H4V408</accession>
<proteinExistence type="predicted"/>
<name>A0A1H4V408_TSUTY</name>
<organism evidence="1 2">
    <name type="scientific">Tsukamurella tyrosinosolvens</name>
    <dbReference type="NCBI Taxonomy" id="57704"/>
    <lineage>
        <taxon>Bacteria</taxon>
        <taxon>Bacillati</taxon>
        <taxon>Actinomycetota</taxon>
        <taxon>Actinomycetes</taxon>
        <taxon>Mycobacteriales</taxon>
        <taxon>Tsukamurellaceae</taxon>
        <taxon>Tsukamurella</taxon>
    </lineage>
</organism>
<dbReference type="OrthoDB" id="9899994at2"/>
<dbReference type="RefSeq" id="WP_068742859.1">
    <property type="nucleotide sequence ID" value="NZ_FNSA01000003.1"/>
</dbReference>
<reference evidence="2" key="1">
    <citation type="submission" date="2016-10" db="EMBL/GenBank/DDBJ databases">
        <authorList>
            <person name="Varghese N."/>
            <person name="Submissions S."/>
        </authorList>
    </citation>
    <scope>NUCLEOTIDE SEQUENCE [LARGE SCALE GENOMIC DNA]</scope>
    <source>
        <strain evidence="2">DSM 44234</strain>
    </source>
</reference>